<accession>A0A9W7X4M4</accession>
<feature type="region of interest" description="Disordered" evidence="1">
    <location>
        <begin position="116"/>
        <end position="139"/>
    </location>
</feature>
<dbReference type="Proteomes" id="UP001059041">
    <property type="component" value="Linkage Group LG1"/>
</dbReference>
<evidence type="ECO:0008006" key="4">
    <source>
        <dbReference type="Google" id="ProtNLM"/>
    </source>
</evidence>
<dbReference type="GO" id="GO:0005637">
    <property type="term" value="C:nuclear inner membrane"/>
    <property type="evidence" value="ECO:0007669"/>
    <property type="project" value="TreeGrafter"/>
</dbReference>
<organism evidence="2 3">
    <name type="scientific">Triplophysa rosa</name>
    <name type="common">Cave loach</name>
    <dbReference type="NCBI Taxonomy" id="992332"/>
    <lineage>
        <taxon>Eukaryota</taxon>
        <taxon>Metazoa</taxon>
        <taxon>Chordata</taxon>
        <taxon>Craniata</taxon>
        <taxon>Vertebrata</taxon>
        <taxon>Euteleostomi</taxon>
        <taxon>Actinopterygii</taxon>
        <taxon>Neopterygii</taxon>
        <taxon>Teleostei</taxon>
        <taxon>Ostariophysi</taxon>
        <taxon>Cypriniformes</taxon>
        <taxon>Nemacheilidae</taxon>
        <taxon>Triplophysa</taxon>
    </lineage>
</organism>
<comment type="caution">
    <text evidence="2">The sequence shown here is derived from an EMBL/GenBank/DDBJ whole genome shotgun (WGS) entry which is preliminary data.</text>
</comment>
<feature type="compositionally biased region" description="Polar residues" evidence="1">
    <location>
        <begin position="121"/>
        <end position="138"/>
    </location>
</feature>
<dbReference type="Pfam" id="PF15077">
    <property type="entry name" value="MAJIN"/>
    <property type="match status" value="1"/>
</dbReference>
<reference evidence="2" key="1">
    <citation type="submission" date="2021-02" db="EMBL/GenBank/DDBJ databases">
        <title>Comparative genomics reveals that relaxation of natural selection precedes convergent phenotypic evolution of cavefish.</title>
        <authorList>
            <person name="Peng Z."/>
        </authorList>
    </citation>
    <scope>NUCLEOTIDE SEQUENCE</scope>
    <source>
        <tissue evidence="2">Muscle</tissue>
    </source>
</reference>
<evidence type="ECO:0000313" key="3">
    <source>
        <dbReference type="Proteomes" id="UP001059041"/>
    </source>
</evidence>
<dbReference type="PANTHER" id="PTHR35824">
    <property type="entry name" value="MEMBRANE-ANCHORED JUNCTION PROTEIN MAJIN"/>
    <property type="match status" value="1"/>
</dbReference>
<protein>
    <recommendedName>
        <fullName evidence="4">Membrane-anchored junction protein</fullName>
    </recommendedName>
</protein>
<keyword evidence="3" id="KW-1185">Reference proteome</keyword>
<dbReference type="GO" id="GO:0003677">
    <property type="term" value="F:DNA binding"/>
    <property type="evidence" value="ECO:0007669"/>
    <property type="project" value="InterPro"/>
</dbReference>
<evidence type="ECO:0000313" key="2">
    <source>
        <dbReference type="EMBL" id="KAI7814530.1"/>
    </source>
</evidence>
<dbReference type="AlphaFoldDB" id="A0A9W7X4M4"/>
<dbReference type="GO" id="GO:0070197">
    <property type="term" value="P:meiotic attachment of telomere to nuclear envelope"/>
    <property type="evidence" value="ECO:0007669"/>
    <property type="project" value="TreeGrafter"/>
</dbReference>
<feature type="region of interest" description="Disordered" evidence="1">
    <location>
        <begin position="77"/>
        <end position="97"/>
    </location>
</feature>
<gene>
    <name evidence="2" type="ORF">IRJ41_021128</name>
</gene>
<evidence type="ECO:0000256" key="1">
    <source>
        <dbReference type="SAM" id="MobiDB-lite"/>
    </source>
</evidence>
<proteinExistence type="predicted"/>
<dbReference type="InterPro" id="IPR027816">
    <property type="entry name" value="MAJIN"/>
</dbReference>
<dbReference type="PANTHER" id="PTHR35824:SF1">
    <property type="entry name" value="MEMBRANE-ANCHORED JUNCTION PROTEIN"/>
    <property type="match status" value="1"/>
</dbReference>
<name>A0A9W7X4M4_TRIRA</name>
<sequence length="191" mass="20971">MDGTLVSEELESAVRAVLANLDGLQPFTTQHFNIFPYMSKWERVSKLRFIKGGVQLSTYPFIITLYVECHELASHTETTTSGSPVPMPETESMQNNPLCASDSVRKVQTTVVAHPDEGAMSQDNQNKLSSGNVQSHQKSPCLADGAEEMVCGSEIHADSECDVTEDKMGIITKLASSLFPFSMFFRKSSAK</sequence>
<dbReference type="EMBL" id="JAFHDT010000001">
    <property type="protein sequence ID" value="KAI7814530.1"/>
    <property type="molecule type" value="Genomic_DNA"/>
</dbReference>
<dbReference type="GO" id="GO:0007129">
    <property type="term" value="P:homologous chromosome pairing at meiosis"/>
    <property type="evidence" value="ECO:0007669"/>
    <property type="project" value="TreeGrafter"/>
</dbReference>